<dbReference type="Gene3D" id="1.10.287.130">
    <property type="match status" value="1"/>
</dbReference>
<dbReference type="GO" id="GO:0030295">
    <property type="term" value="F:protein kinase activator activity"/>
    <property type="evidence" value="ECO:0007669"/>
    <property type="project" value="TreeGrafter"/>
</dbReference>
<dbReference type="PANTHER" id="PTHR42878">
    <property type="entry name" value="TWO-COMPONENT HISTIDINE KINASE"/>
    <property type="match status" value="1"/>
</dbReference>
<organism evidence="7 8">
    <name type="scientific">Antarctobacter heliothermus</name>
    <dbReference type="NCBI Taxonomy" id="74033"/>
    <lineage>
        <taxon>Bacteria</taxon>
        <taxon>Pseudomonadati</taxon>
        <taxon>Pseudomonadota</taxon>
        <taxon>Alphaproteobacteria</taxon>
        <taxon>Rhodobacterales</taxon>
        <taxon>Roseobacteraceae</taxon>
        <taxon>Antarctobacter</taxon>
    </lineage>
</organism>
<evidence type="ECO:0000256" key="4">
    <source>
        <dbReference type="ARBA" id="ARBA00022679"/>
    </source>
</evidence>
<protein>
    <recommendedName>
        <fullName evidence="2">histidine kinase</fullName>
        <ecNumber evidence="2">2.7.13.3</ecNumber>
    </recommendedName>
</protein>
<dbReference type="SUPFAM" id="SSF47384">
    <property type="entry name" value="Homodimeric domain of signal transducing histidine kinase"/>
    <property type="match status" value="1"/>
</dbReference>
<dbReference type="Pfam" id="PF02518">
    <property type="entry name" value="HATPase_c"/>
    <property type="match status" value="1"/>
</dbReference>
<name>A0A239GDB9_9RHOB</name>
<evidence type="ECO:0000256" key="5">
    <source>
        <dbReference type="ARBA" id="ARBA00022777"/>
    </source>
</evidence>
<sequence length="247" mass="26495">MRQIQMLNEDLQEQIRLAEASTEDLRAFAYATSHDLKSPTNTALMIAAALSEEIGEHPETACKGLLNDLRETLGGMSSLIDSVQSYTNAIAPTLARDDVDLDEVAREVVADLSDMVLRSGALITVNALDHVTGSPGQLRILLANLIENAVKFQLPGAVPVISFDRVSAPEGFVGLSVTDNGIGIEAAHLDRIFQLFQRLNSTLDYSGHGLGLAVCHRIALNHRGRIGVASTPGVGSTFTVILRKETP</sequence>
<proteinExistence type="predicted"/>
<dbReference type="InterPro" id="IPR036890">
    <property type="entry name" value="HATPase_C_sf"/>
</dbReference>
<dbReference type="PANTHER" id="PTHR42878:SF15">
    <property type="entry name" value="BACTERIOPHYTOCHROME"/>
    <property type="match status" value="1"/>
</dbReference>
<dbReference type="GO" id="GO:0007234">
    <property type="term" value="P:osmosensory signaling via phosphorelay pathway"/>
    <property type="evidence" value="ECO:0007669"/>
    <property type="project" value="TreeGrafter"/>
</dbReference>
<evidence type="ECO:0000256" key="1">
    <source>
        <dbReference type="ARBA" id="ARBA00000085"/>
    </source>
</evidence>
<evidence type="ECO:0000256" key="3">
    <source>
        <dbReference type="ARBA" id="ARBA00022553"/>
    </source>
</evidence>
<keyword evidence="5 7" id="KW-0418">Kinase</keyword>
<dbReference type="InterPro" id="IPR036097">
    <property type="entry name" value="HisK_dim/P_sf"/>
</dbReference>
<dbReference type="GO" id="GO:0000155">
    <property type="term" value="F:phosphorelay sensor kinase activity"/>
    <property type="evidence" value="ECO:0007669"/>
    <property type="project" value="InterPro"/>
</dbReference>
<keyword evidence="3" id="KW-0597">Phosphoprotein</keyword>
<dbReference type="EC" id="2.7.13.3" evidence="2"/>
<evidence type="ECO:0000313" key="7">
    <source>
        <dbReference type="EMBL" id="SNS67051.1"/>
    </source>
</evidence>
<dbReference type="InterPro" id="IPR005467">
    <property type="entry name" value="His_kinase_dom"/>
</dbReference>
<dbReference type="GO" id="GO:0000156">
    <property type="term" value="F:phosphorelay response regulator activity"/>
    <property type="evidence" value="ECO:0007669"/>
    <property type="project" value="TreeGrafter"/>
</dbReference>
<comment type="catalytic activity">
    <reaction evidence="1">
        <text>ATP + protein L-histidine = ADP + protein N-phospho-L-histidine.</text>
        <dbReference type="EC" id="2.7.13.3"/>
    </reaction>
</comment>
<gene>
    <name evidence="7" type="ORF">SAMN04488078_102560</name>
</gene>
<dbReference type="SUPFAM" id="SSF55874">
    <property type="entry name" value="ATPase domain of HSP90 chaperone/DNA topoisomerase II/histidine kinase"/>
    <property type="match status" value="1"/>
</dbReference>
<reference evidence="7 8" key="1">
    <citation type="submission" date="2017-06" db="EMBL/GenBank/DDBJ databases">
        <authorList>
            <person name="Kim H.J."/>
            <person name="Triplett B.A."/>
        </authorList>
    </citation>
    <scope>NUCLEOTIDE SEQUENCE [LARGE SCALE GENOMIC DNA]</scope>
    <source>
        <strain evidence="7 8">DSM 11445</strain>
    </source>
</reference>
<evidence type="ECO:0000256" key="2">
    <source>
        <dbReference type="ARBA" id="ARBA00012438"/>
    </source>
</evidence>
<dbReference type="Proteomes" id="UP000198440">
    <property type="component" value="Unassembled WGS sequence"/>
</dbReference>
<feature type="domain" description="Histidine kinase" evidence="6">
    <location>
        <begin position="31"/>
        <end position="246"/>
    </location>
</feature>
<dbReference type="AlphaFoldDB" id="A0A239GDB9"/>
<dbReference type="SMART" id="SM00387">
    <property type="entry name" value="HATPase_c"/>
    <property type="match status" value="1"/>
</dbReference>
<dbReference type="PRINTS" id="PR00344">
    <property type="entry name" value="BCTRLSENSOR"/>
</dbReference>
<evidence type="ECO:0000313" key="8">
    <source>
        <dbReference type="Proteomes" id="UP000198440"/>
    </source>
</evidence>
<dbReference type="EMBL" id="FZON01000025">
    <property type="protein sequence ID" value="SNS67051.1"/>
    <property type="molecule type" value="Genomic_DNA"/>
</dbReference>
<accession>A0A239GDB9</accession>
<dbReference type="PROSITE" id="PS50109">
    <property type="entry name" value="HIS_KIN"/>
    <property type="match status" value="1"/>
</dbReference>
<evidence type="ECO:0000259" key="6">
    <source>
        <dbReference type="PROSITE" id="PS50109"/>
    </source>
</evidence>
<keyword evidence="4" id="KW-0808">Transferase</keyword>
<dbReference type="CDD" id="cd00082">
    <property type="entry name" value="HisKA"/>
    <property type="match status" value="1"/>
</dbReference>
<dbReference type="InterPro" id="IPR003661">
    <property type="entry name" value="HisK_dim/P_dom"/>
</dbReference>
<dbReference type="InterPro" id="IPR050351">
    <property type="entry name" value="BphY/WalK/GraS-like"/>
</dbReference>
<dbReference type="InterPro" id="IPR004358">
    <property type="entry name" value="Sig_transdc_His_kin-like_C"/>
</dbReference>
<dbReference type="Gene3D" id="3.30.565.10">
    <property type="entry name" value="Histidine kinase-like ATPase, C-terminal domain"/>
    <property type="match status" value="1"/>
</dbReference>
<dbReference type="InterPro" id="IPR003594">
    <property type="entry name" value="HATPase_dom"/>
</dbReference>